<comment type="caution">
    <text evidence="1">The sequence shown here is derived from an EMBL/GenBank/DDBJ whole genome shotgun (WGS) entry which is preliminary data.</text>
</comment>
<evidence type="ECO:0000313" key="2">
    <source>
        <dbReference type="Proteomes" id="UP001172102"/>
    </source>
</evidence>
<reference evidence="1" key="1">
    <citation type="submission" date="2023-06" db="EMBL/GenBank/DDBJ databases">
        <title>Genome-scale phylogeny and comparative genomics of the fungal order Sordariales.</title>
        <authorList>
            <consortium name="Lawrence Berkeley National Laboratory"/>
            <person name="Hensen N."/>
            <person name="Bonometti L."/>
            <person name="Westerberg I."/>
            <person name="Brannstrom I.O."/>
            <person name="Guillou S."/>
            <person name="Cros-Aarteil S."/>
            <person name="Calhoun S."/>
            <person name="Haridas S."/>
            <person name="Kuo A."/>
            <person name="Mondo S."/>
            <person name="Pangilinan J."/>
            <person name="Riley R."/>
            <person name="Labutti K."/>
            <person name="Andreopoulos B."/>
            <person name="Lipzen A."/>
            <person name="Chen C."/>
            <person name="Yanf M."/>
            <person name="Daum C."/>
            <person name="Ng V."/>
            <person name="Clum A."/>
            <person name="Steindorff A."/>
            <person name="Ohm R."/>
            <person name="Martin F."/>
            <person name="Silar P."/>
            <person name="Natvig D."/>
            <person name="Lalanne C."/>
            <person name="Gautier V."/>
            <person name="Ament-Velasquez S.L."/>
            <person name="Kruys A."/>
            <person name="Hutchinson M.I."/>
            <person name="Powell A.J."/>
            <person name="Barry K."/>
            <person name="Miller A.N."/>
            <person name="Grigoriev I.V."/>
            <person name="Debuchy R."/>
            <person name="Gladieux P."/>
            <person name="Thoren M.H."/>
            <person name="Johannesson H."/>
        </authorList>
    </citation>
    <scope>NUCLEOTIDE SEQUENCE</scope>
    <source>
        <strain evidence="1">SMH4607-1</strain>
    </source>
</reference>
<gene>
    <name evidence="1" type="ORF">B0H67DRAFT_480858</name>
</gene>
<dbReference type="AlphaFoldDB" id="A0AA40AZ62"/>
<dbReference type="EMBL" id="JAUKUA010000002">
    <property type="protein sequence ID" value="KAK0724695.1"/>
    <property type="molecule type" value="Genomic_DNA"/>
</dbReference>
<organism evidence="1 2">
    <name type="scientific">Lasiosphaeris hirsuta</name>
    <dbReference type="NCBI Taxonomy" id="260670"/>
    <lineage>
        <taxon>Eukaryota</taxon>
        <taxon>Fungi</taxon>
        <taxon>Dikarya</taxon>
        <taxon>Ascomycota</taxon>
        <taxon>Pezizomycotina</taxon>
        <taxon>Sordariomycetes</taxon>
        <taxon>Sordariomycetidae</taxon>
        <taxon>Sordariales</taxon>
        <taxon>Lasiosphaeriaceae</taxon>
        <taxon>Lasiosphaeris</taxon>
    </lineage>
</organism>
<sequence>MTLDISHTWSLAINKQHSFGVSNSTSWGVTIGQSESLTKPAYAKNYCGGWFAVPIMGLSCGRGSHGTLKRNSRDNYQCALEPGSAAFGHCFDYTFLDPIKANQTRSQMVYVLRDCQHGYILPGEWQHPAFANSFWAGDYVSDHVMRFGYENLPAAVQKPLDDSWIEQRHAFEFTRELGPKDHTIEVCGRGGYCARHKVTPGNCYNFPRGYSGSKAAHLVSAKTERDNCCVLFSRSECHGIAQVVKGNLTASDLVAAGFEGHAHSMVCNVDEYCNPNRLEATA</sequence>
<dbReference type="Proteomes" id="UP001172102">
    <property type="component" value="Unassembled WGS sequence"/>
</dbReference>
<keyword evidence="2" id="KW-1185">Reference proteome</keyword>
<protein>
    <submittedName>
        <fullName evidence="1">Uncharacterized protein</fullName>
    </submittedName>
</protein>
<proteinExistence type="predicted"/>
<name>A0AA40AZ62_9PEZI</name>
<evidence type="ECO:0000313" key="1">
    <source>
        <dbReference type="EMBL" id="KAK0724695.1"/>
    </source>
</evidence>
<accession>A0AA40AZ62</accession>